<dbReference type="SMART" id="SM00311">
    <property type="entry name" value="PWI"/>
    <property type="match status" value="1"/>
</dbReference>
<sequence length="203" mass="22903">MADAGFFRGTSAEQDNRFSNKDKKLMKEMKFAESLAKKVDMTKIRLEVVKPWVTEKITNILGMEDDVVIEYVFNQLEAEKVSPFLVGWTPAWTALGVRAWSSLGITSAWTALDVRARSSLGITIPWMWICSAWTALGMRAWSSLGIQYFSLDCPGHKSLEQFGHYNHTLDVDLHSLDCPGHENPEQSGYYLRCGPTQPGLPWV</sequence>
<evidence type="ECO:0000313" key="4">
    <source>
        <dbReference type="Proteomes" id="UP001292094"/>
    </source>
</evidence>
<dbReference type="AlphaFoldDB" id="A0AAE1U8U2"/>
<protein>
    <recommendedName>
        <fullName evidence="2">PWI domain-containing protein</fullName>
    </recommendedName>
</protein>
<dbReference type="InterPro" id="IPR036483">
    <property type="entry name" value="PWI_dom_sf"/>
</dbReference>
<dbReference type="PANTHER" id="PTHR23148">
    <property type="entry name" value="SERINE/ARGININE REGULATED NUCLEAR MATRIX PROTEIN"/>
    <property type="match status" value="1"/>
</dbReference>
<keyword evidence="1" id="KW-0507">mRNA processing</keyword>
<dbReference type="InterPro" id="IPR052225">
    <property type="entry name" value="Ser/Arg_repetitive_matrix"/>
</dbReference>
<dbReference type="SUPFAM" id="SSF101233">
    <property type="entry name" value="PWI domain"/>
    <property type="match status" value="1"/>
</dbReference>
<proteinExistence type="predicted"/>
<evidence type="ECO:0000259" key="2">
    <source>
        <dbReference type="PROSITE" id="PS51025"/>
    </source>
</evidence>
<dbReference type="InterPro" id="IPR002483">
    <property type="entry name" value="PWI_dom"/>
</dbReference>
<comment type="caution">
    <text evidence="3">The sequence shown here is derived from an EMBL/GenBank/DDBJ whole genome shotgun (WGS) entry which is preliminary data.</text>
</comment>
<organism evidence="3 4">
    <name type="scientific">Petrolisthes manimaculis</name>
    <dbReference type="NCBI Taxonomy" id="1843537"/>
    <lineage>
        <taxon>Eukaryota</taxon>
        <taxon>Metazoa</taxon>
        <taxon>Ecdysozoa</taxon>
        <taxon>Arthropoda</taxon>
        <taxon>Crustacea</taxon>
        <taxon>Multicrustacea</taxon>
        <taxon>Malacostraca</taxon>
        <taxon>Eumalacostraca</taxon>
        <taxon>Eucarida</taxon>
        <taxon>Decapoda</taxon>
        <taxon>Pleocyemata</taxon>
        <taxon>Anomura</taxon>
        <taxon>Galatheoidea</taxon>
        <taxon>Porcellanidae</taxon>
        <taxon>Petrolisthes</taxon>
    </lineage>
</organism>
<dbReference type="Gene3D" id="1.20.1390.10">
    <property type="entry name" value="PWI domain"/>
    <property type="match status" value="1"/>
</dbReference>
<reference evidence="3" key="1">
    <citation type="submission" date="2023-11" db="EMBL/GenBank/DDBJ databases">
        <title>Genome assemblies of two species of porcelain crab, Petrolisthes cinctipes and Petrolisthes manimaculis (Anomura: Porcellanidae).</title>
        <authorList>
            <person name="Angst P."/>
        </authorList>
    </citation>
    <scope>NUCLEOTIDE SEQUENCE</scope>
    <source>
        <strain evidence="3">PB745_02</strain>
        <tissue evidence="3">Gill</tissue>
    </source>
</reference>
<dbReference type="PANTHER" id="PTHR23148:SF0">
    <property type="entry name" value="SERINE_ARGININE REPETITIVE MATRIX PROTEIN 1"/>
    <property type="match status" value="1"/>
</dbReference>
<dbReference type="GO" id="GO:0003723">
    <property type="term" value="F:RNA binding"/>
    <property type="evidence" value="ECO:0007669"/>
    <property type="project" value="TreeGrafter"/>
</dbReference>
<dbReference type="GO" id="GO:0005681">
    <property type="term" value="C:spliceosomal complex"/>
    <property type="evidence" value="ECO:0007669"/>
    <property type="project" value="TreeGrafter"/>
</dbReference>
<dbReference type="PROSITE" id="PS51025">
    <property type="entry name" value="PWI"/>
    <property type="match status" value="1"/>
</dbReference>
<dbReference type="GO" id="GO:0006397">
    <property type="term" value="P:mRNA processing"/>
    <property type="evidence" value="ECO:0007669"/>
    <property type="project" value="UniProtKB-KW"/>
</dbReference>
<dbReference type="EMBL" id="JAWZYT010001685">
    <property type="protein sequence ID" value="KAK4310024.1"/>
    <property type="molecule type" value="Genomic_DNA"/>
</dbReference>
<dbReference type="GO" id="GO:0048024">
    <property type="term" value="P:regulation of mRNA splicing, via spliceosome"/>
    <property type="evidence" value="ECO:0007669"/>
    <property type="project" value="TreeGrafter"/>
</dbReference>
<dbReference type="Pfam" id="PF01480">
    <property type="entry name" value="PWI"/>
    <property type="match status" value="1"/>
</dbReference>
<name>A0AAE1U8U2_9EUCA</name>
<feature type="domain" description="PWI" evidence="2">
    <location>
        <begin position="28"/>
        <end position="203"/>
    </location>
</feature>
<gene>
    <name evidence="3" type="ORF">Pmani_018379</name>
</gene>
<evidence type="ECO:0000313" key="3">
    <source>
        <dbReference type="EMBL" id="KAK4310024.1"/>
    </source>
</evidence>
<evidence type="ECO:0000256" key="1">
    <source>
        <dbReference type="ARBA" id="ARBA00022664"/>
    </source>
</evidence>
<keyword evidence="4" id="KW-1185">Reference proteome</keyword>
<dbReference type="Proteomes" id="UP001292094">
    <property type="component" value="Unassembled WGS sequence"/>
</dbReference>
<accession>A0AAE1U8U2</accession>